<dbReference type="InterPro" id="IPR022398">
    <property type="entry name" value="Peptidase_S8_His-AS"/>
</dbReference>
<evidence type="ECO:0000256" key="3">
    <source>
        <dbReference type="ARBA" id="ARBA00022801"/>
    </source>
</evidence>
<dbReference type="PANTHER" id="PTHR43806">
    <property type="entry name" value="PEPTIDASE S8"/>
    <property type="match status" value="1"/>
</dbReference>
<dbReference type="PROSITE" id="PS00136">
    <property type="entry name" value="SUBTILASE_ASP"/>
    <property type="match status" value="1"/>
</dbReference>
<dbReference type="PROSITE" id="PS00137">
    <property type="entry name" value="SUBTILASE_HIS"/>
    <property type="match status" value="1"/>
</dbReference>
<dbReference type="GO" id="GO:0004252">
    <property type="term" value="F:serine-type endopeptidase activity"/>
    <property type="evidence" value="ECO:0007669"/>
    <property type="project" value="UniProtKB-UniRule"/>
</dbReference>
<evidence type="ECO:0000259" key="9">
    <source>
        <dbReference type="Pfam" id="PF00082"/>
    </source>
</evidence>
<evidence type="ECO:0000256" key="4">
    <source>
        <dbReference type="ARBA" id="ARBA00022825"/>
    </source>
</evidence>
<comment type="similarity">
    <text evidence="1 6 7">Belongs to the peptidase S8 family.</text>
</comment>
<feature type="signal peptide" evidence="8">
    <location>
        <begin position="1"/>
        <end position="24"/>
    </location>
</feature>
<evidence type="ECO:0000256" key="1">
    <source>
        <dbReference type="ARBA" id="ARBA00011073"/>
    </source>
</evidence>
<proteinExistence type="inferred from homology"/>
<protein>
    <submittedName>
        <fullName evidence="12">Peptidase S8</fullName>
    </submittedName>
</protein>
<dbReference type="KEGG" id="tab:CIG75_13065"/>
<dbReference type="Pfam" id="PF05922">
    <property type="entry name" value="Inhibitor_I9"/>
    <property type="match status" value="1"/>
</dbReference>
<feature type="domain" description="Peptidase S8/S53" evidence="9">
    <location>
        <begin position="172"/>
        <end position="439"/>
    </location>
</feature>
<organism evidence="12 13">
    <name type="scientific">Tumebacillus algifaecis</name>
    <dbReference type="NCBI Taxonomy" id="1214604"/>
    <lineage>
        <taxon>Bacteria</taxon>
        <taxon>Bacillati</taxon>
        <taxon>Bacillota</taxon>
        <taxon>Bacilli</taxon>
        <taxon>Bacillales</taxon>
        <taxon>Alicyclobacillaceae</taxon>
        <taxon>Tumebacillus</taxon>
    </lineage>
</organism>
<evidence type="ECO:0000259" key="11">
    <source>
        <dbReference type="Pfam" id="PF05922"/>
    </source>
</evidence>
<keyword evidence="8" id="KW-0732">Signal</keyword>
<feature type="domain" description="Inhibitor I9" evidence="11">
    <location>
        <begin position="92"/>
        <end position="137"/>
    </location>
</feature>
<dbReference type="CDD" id="cd07487">
    <property type="entry name" value="Peptidases_S8_1"/>
    <property type="match status" value="1"/>
</dbReference>
<evidence type="ECO:0000256" key="8">
    <source>
        <dbReference type="SAM" id="SignalP"/>
    </source>
</evidence>
<dbReference type="PRINTS" id="PR00723">
    <property type="entry name" value="SUBTILISIN"/>
</dbReference>
<dbReference type="InterPro" id="IPR023827">
    <property type="entry name" value="Peptidase_S8_Asp-AS"/>
</dbReference>
<keyword evidence="13" id="KW-1185">Reference proteome</keyword>
<dbReference type="InterPro" id="IPR037045">
    <property type="entry name" value="S8pro/Inhibitor_I9_sf"/>
</dbReference>
<dbReference type="InterPro" id="IPR007280">
    <property type="entry name" value="Peptidase_C_arc/bac"/>
</dbReference>
<dbReference type="EMBL" id="CP022657">
    <property type="protein sequence ID" value="ASS75829.1"/>
    <property type="molecule type" value="Genomic_DNA"/>
</dbReference>
<evidence type="ECO:0000256" key="6">
    <source>
        <dbReference type="PROSITE-ProRule" id="PRU01240"/>
    </source>
</evidence>
<dbReference type="AlphaFoldDB" id="A0A223D2B9"/>
<gene>
    <name evidence="12" type="ORF">CIG75_13065</name>
</gene>
<keyword evidence="2 6" id="KW-0645">Protease</keyword>
<dbReference type="RefSeq" id="WP_094237070.1">
    <property type="nucleotide sequence ID" value="NZ_CP022657.1"/>
</dbReference>
<dbReference type="Proteomes" id="UP000214688">
    <property type="component" value="Chromosome"/>
</dbReference>
<dbReference type="Gene3D" id="3.30.70.80">
    <property type="entry name" value="Peptidase S8 propeptide/proteinase inhibitor I9"/>
    <property type="match status" value="1"/>
</dbReference>
<dbReference type="InterPro" id="IPR015500">
    <property type="entry name" value="Peptidase_S8_subtilisin-rel"/>
</dbReference>
<dbReference type="InterPro" id="IPR050131">
    <property type="entry name" value="Peptidase_S8_subtilisin-like"/>
</dbReference>
<keyword evidence="3 6" id="KW-0378">Hydrolase</keyword>
<dbReference type="SUPFAM" id="SSF52743">
    <property type="entry name" value="Subtilisin-like"/>
    <property type="match status" value="1"/>
</dbReference>
<dbReference type="PROSITE" id="PS51892">
    <property type="entry name" value="SUBTILASE"/>
    <property type="match status" value="1"/>
</dbReference>
<evidence type="ECO:0000313" key="12">
    <source>
        <dbReference type="EMBL" id="ASS75829.1"/>
    </source>
</evidence>
<feature type="domain" description="Peptidase C-terminal archaeal/bacterial" evidence="10">
    <location>
        <begin position="476"/>
        <end position="547"/>
    </location>
</feature>
<evidence type="ECO:0000313" key="13">
    <source>
        <dbReference type="Proteomes" id="UP000214688"/>
    </source>
</evidence>
<evidence type="ECO:0000259" key="10">
    <source>
        <dbReference type="Pfam" id="PF04151"/>
    </source>
</evidence>
<dbReference type="GO" id="GO:0006508">
    <property type="term" value="P:proteolysis"/>
    <property type="evidence" value="ECO:0007669"/>
    <property type="project" value="UniProtKB-KW"/>
</dbReference>
<dbReference type="InterPro" id="IPR023828">
    <property type="entry name" value="Peptidase_S8_Ser-AS"/>
</dbReference>
<dbReference type="InterPro" id="IPR010259">
    <property type="entry name" value="S8pro/Inhibitor_I9"/>
</dbReference>
<evidence type="ECO:0000256" key="7">
    <source>
        <dbReference type="RuleBase" id="RU003355"/>
    </source>
</evidence>
<reference evidence="12 13" key="1">
    <citation type="journal article" date="2015" name="Int. J. Syst. Evol. Microbiol.">
        <title>Tumebacillus algifaecis sp. nov., isolated from decomposing algal scum.</title>
        <authorList>
            <person name="Wu Y.F."/>
            <person name="Zhang B."/>
            <person name="Xing P."/>
            <person name="Wu Q.L."/>
            <person name="Liu S.J."/>
        </authorList>
    </citation>
    <scope>NUCLEOTIDE SEQUENCE [LARGE SCALE GENOMIC DNA]</scope>
    <source>
        <strain evidence="12 13">THMBR28</strain>
    </source>
</reference>
<feature type="active site" description="Charge relay system" evidence="5 6">
    <location>
        <position position="216"/>
    </location>
</feature>
<accession>A0A223D2B9</accession>
<dbReference type="Gene3D" id="3.40.50.200">
    <property type="entry name" value="Peptidase S8/S53 domain"/>
    <property type="match status" value="1"/>
</dbReference>
<dbReference type="Pfam" id="PF04151">
    <property type="entry name" value="PPC"/>
    <property type="match status" value="1"/>
</dbReference>
<dbReference type="PANTHER" id="PTHR43806:SF65">
    <property type="entry name" value="SERINE PROTEASE APRX"/>
    <property type="match status" value="1"/>
</dbReference>
<dbReference type="InterPro" id="IPR000209">
    <property type="entry name" value="Peptidase_S8/S53_dom"/>
</dbReference>
<feature type="active site" description="Charge relay system" evidence="5 6">
    <location>
        <position position="391"/>
    </location>
</feature>
<dbReference type="Pfam" id="PF00082">
    <property type="entry name" value="Peptidase_S8"/>
    <property type="match status" value="1"/>
</dbReference>
<dbReference type="PROSITE" id="PS00138">
    <property type="entry name" value="SUBTILASE_SER"/>
    <property type="match status" value="1"/>
</dbReference>
<keyword evidence="4 6" id="KW-0720">Serine protease</keyword>
<sequence length="561" mass="58684">MKKKSWAVLALSAALTVTSATSFAASDTVTKKVVDPQDSTKIAKMVDADKNKIFDDLEAMLLSKTADDEVRVIVRLNEKFANQKLQKIKSDIGSEFQTKHTFEHSYQGFAATMKKSQIERLQKHPMVESIQYDAPVHKTMNTAGDSFGSTKAATDFLLDGDRDGNPTSFSSTDVVVAVIDTGIDGNHVDLDGGKVLAFRDFVGPTPNPAPYDDDGHGTHVSGIIAGTGDGNASYKGVAPGAALVGIKVLDGTGSGYMSDVDAGINWAIANKSTYGIKVINLSLGTSGSSDGNDSTSLAIDNAVANGLVAVVAAGNSGPRKSTIGSPGAARQAITVGAFADVGEKGFNLTSFSSRGPTADGRIKPDLVAPGYNITAPRANSSNQYISYSGTSMATPFTAGVIALMLDANYSLTPADIKNKLTSTAQDWGVAGQDIDYGWGRLQAYEAIKSAGGYSGTGPSVPNHQFWSGSLTAAGQSQSYTFSVTSTTTPIALTLLMPNWTSSSAPDFDLYLTNPSGTQVASSLGTSRQETITFQPTVTGTYTVRVYSYSGTGAYHLDGSFK</sequence>
<feature type="active site" description="Charge relay system" evidence="5 6">
    <location>
        <position position="180"/>
    </location>
</feature>
<dbReference type="Gene3D" id="2.60.120.380">
    <property type="match status" value="1"/>
</dbReference>
<feature type="chain" id="PRO_5013188841" evidence="8">
    <location>
        <begin position="25"/>
        <end position="561"/>
    </location>
</feature>
<dbReference type="OrthoDB" id="9798386at2"/>
<dbReference type="InterPro" id="IPR036852">
    <property type="entry name" value="Peptidase_S8/S53_dom_sf"/>
</dbReference>
<name>A0A223D2B9_9BACL</name>
<evidence type="ECO:0000256" key="5">
    <source>
        <dbReference type="PIRSR" id="PIRSR615500-1"/>
    </source>
</evidence>
<evidence type="ECO:0000256" key="2">
    <source>
        <dbReference type="ARBA" id="ARBA00022670"/>
    </source>
</evidence>